<dbReference type="InterPro" id="IPR013126">
    <property type="entry name" value="Hsp_70_fam"/>
</dbReference>
<evidence type="ECO:0000313" key="4">
    <source>
        <dbReference type="EMBL" id="ODM92944.1"/>
    </source>
</evidence>
<dbReference type="PRINTS" id="PR00301">
    <property type="entry name" value="HEATSHOCK70"/>
</dbReference>
<proteinExistence type="inferred from homology"/>
<dbReference type="Proteomes" id="UP000094527">
    <property type="component" value="Unassembled WGS sequence"/>
</dbReference>
<dbReference type="FunFam" id="3.90.640.10:FF:000003">
    <property type="entry name" value="Molecular chaperone DnaK"/>
    <property type="match status" value="1"/>
</dbReference>
<comment type="caution">
    <text evidence="4">The sequence shown here is derived from an EMBL/GenBank/DDBJ whole genome shotgun (WGS) entry which is preliminary data.</text>
</comment>
<dbReference type="Gene3D" id="3.90.640.10">
    <property type="entry name" value="Actin, Chain A, domain 4"/>
    <property type="match status" value="1"/>
</dbReference>
<dbReference type="PANTHER" id="PTHR19375">
    <property type="entry name" value="HEAT SHOCK PROTEIN 70KDA"/>
    <property type="match status" value="1"/>
</dbReference>
<organism evidence="4 5">
    <name type="scientific">Orchesella cincta</name>
    <name type="common">Springtail</name>
    <name type="synonym">Podura cincta</name>
    <dbReference type="NCBI Taxonomy" id="48709"/>
    <lineage>
        <taxon>Eukaryota</taxon>
        <taxon>Metazoa</taxon>
        <taxon>Ecdysozoa</taxon>
        <taxon>Arthropoda</taxon>
        <taxon>Hexapoda</taxon>
        <taxon>Collembola</taxon>
        <taxon>Entomobryomorpha</taxon>
        <taxon>Entomobryoidea</taxon>
        <taxon>Orchesellidae</taxon>
        <taxon>Orchesellinae</taxon>
        <taxon>Orchesella</taxon>
    </lineage>
</organism>
<feature type="non-terminal residue" evidence="4">
    <location>
        <position position="1"/>
    </location>
</feature>
<dbReference type="AlphaFoldDB" id="A0A1D2MJG7"/>
<sequence length="886" mass="101343">FQSKILRTLHDRASQSELAKCIKEARNNHLKEFQLRNLEHAFEKSFEKYINLNYKNVNGTVNSEVWIGIDLGRTYCSVAIFCRGKVTVLRNSDGRSTTPTYLTLDEKEHPIIGTLAKNRALENPENVVHQGMSIFLENDKNLQSQDDKYRLKPFYENNDELIQLCEKKYTQKEIVAFMIQSLIAQVEKTFGFNVKHVVVATPACISPLKMNAIKSACKMANVESSTIDKPTAVALAYMEKTWCDDMRRILIFDFGGKSLDISIVDIEGENIVLQSTESNTHLGGQFLDDVLLKYCIKKFKDGYKIDPTEDKGFNQTKEYLRLQNSCEDAKIELSLKLSAHIQVNDFHDGKDLLVSVTREQFENEIVSHCESCKDLLDKTLEVKHFKKDDIDDIVLVGGSVYIPKVQKLVAEYFSQQTLCIKMHPDESVAIGAAVKAALLRGAEVMESGSFGAIQEETPISIGIEVYKFGSIGHFEKIIPKKSKIPITQKLVCQTIRNNQEDVVIRVYEGEASMTRYNNLIGELILKGVPPKPAGKELIDIIIEINATDVLHIKALCRNKEIQEELLINVRMPGTESRRVSFNAVDSEDASLNLPTVCHQTAFDKKDPVPQLTNTAEELIQNEVENYVIFMKTKAEELLTFEELETLHLNKSQILLENFKLFNPFPKDSDHYEKLNDTLQHQLTQVFYTISREEIGKSKKCKEKLVKFSELYGYKMNAAKEEDSFYEREELRKIHQSCSHEIMSSFLEEFGDETSEECIKQLERAINVQFVLIDFVNEGGSTLSFSETHVWIKECQAEYKERVKLAQYYKQEEELQKIHTEVLPIVINSFQSKWSTKSRKMCDPEPFIKLLHESIQEAYLQLLTVFSSHKGSLEGKAIKEEKEIPST</sequence>
<dbReference type="Gene3D" id="3.30.420.40">
    <property type="match status" value="2"/>
</dbReference>
<reference evidence="4 5" key="1">
    <citation type="journal article" date="2016" name="Genome Biol. Evol.">
        <title>Gene Family Evolution Reflects Adaptation to Soil Environmental Stressors in the Genome of the Collembolan Orchesella cincta.</title>
        <authorList>
            <person name="Faddeeva-Vakhrusheva A."/>
            <person name="Derks M.F."/>
            <person name="Anvar S.Y."/>
            <person name="Agamennone V."/>
            <person name="Suring W."/>
            <person name="Smit S."/>
            <person name="van Straalen N.M."/>
            <person name="Roelofs D."/>
        </authorList>
    </citation>
    <scope>NUCLEOTIDE SEQUENCE [LARGE SCALE GENOMIC DNA]</scope>
    <source>
        <tissue evidence="4">Mixed pool</tissue>
    </source>
</reference>
<evidence type="ECO:0000256" key="1">
    <source>
        <dbReference type="ARBA" id="ARBA00007381"/>
    </source>
</evidence>
<evidence type="ECO:0000256" key="2">
    <source>
        <dbReference type="ARBA" id="ARBA00022741"/>
    </source>
</evidence>
<dbReference type="SUPFAM" id="SSF100920">
    <property type="entry name" value="Heat shock protein 70kD (HSP70), peptide-binding domain"/>
    <property type="match status" value="1"/>
</dbReference>
<gene>
    <name evidence="4" type="ORF">Ocin01_13738</name>
</gene>
<dbReference type="Gene3D" id="2.60.34.10">
    <property type="entry name" value="Substrate Binding Domain Of DNAk, Chain A, domain 1"/>
    <property type="match status" value="1"/>
</dbReference>
<dbReference type="InterPro" id="IPR029047">
    <property type="entry name" value="HSP70_peptide-bd_sf"/>
</dbReference>
<dbReference type="Pfam" id="PF00012">
    <property type="entry name" value="HSP70"/>
    <property type="match status" value="1"/>
</dbReference>
<comment type="similarity">
    <text evidence="1">Belongs to the heat shock protein 70 family.</text>
</comment>
<protein>
    <submittedName>
        <fullName evidence="4">Heat shock 70 kDa protein 1-like</fullName>
    </submittedName>
</protein>
<dbReference type="InterPro" id="IPR043129">
    <property type="entry name" value="ATPase_NBD"/>
</dbReference>
<dbReference type="EMBL" id="LJIJ01001114">
    <property type="protein sequence ID" value="ODM92944.1"/>
    <property type="molecule type" value="Genomic_DNA"/>
</dbReference>
<keyword evidence="3" id="KW-0067">ATP-binding</keyword>
<accession>A0A1D2MJG7</accession>
<evidence type="ECO:0000256" key="3">
    <source>
        <dbReference type="ARBA" id="ARBA00022840"/>
    </source>
</evidence>
<dbReference type="GO" id="GO:0005524">
    <property type="term" value="F:ATP binding"/>
    <property type="evidence" value="ECO:0007669"/>
    <property type="project" value="UniProtKB-KW"/>
</dbReference>
<evidence type="ECO:0000313" key="5">
    <source>
        <dbReference type="Proteomes" id="UP000094527"/>
    </source>
</evidence>
<name>A0A1D2MJG7_ORCCI</name>
<dbReference type="SUPFAM" id="SSF53067">
    <property type="entry name" value="Actin-like ATPase domain"/>
    <property type="match status" value="2"/>
</dbReference>
<dbReference type="STRING" id="48709.A0A1D2MJG7"/>
<dbReference type="GO" id="GO:0140662">
    <property type="term" value="F:ATP-dependent protein folding chaperone"/>
    <property type="evidence" value="ECO:0007669"/>
    <property type="project" value="InterPro"/>
</dbReference>
<keyword evidence="5" id="KW-1185">Reference proteome</keyword>
<keyword evidence="2" id="KW-0547">Nucleotide-binding</keyword>
<keyword evidence="4" id="KW-0346">Stress response</keyword>